<keyword evidence="2" id="KW-1185">Reference proteome</keyword>
<reference evidence="2" key="1">
    <citation type="journal article" date="2022" name="Nat. Commun.">
        <title>Chromosome evolution and the genetic basis of agronomically important traits in greater yam.</title>
        <authorList>
            <person name="Bredeson J.V."/>
            <person name="Lyons J.B."/>
            <person name="Oniyinde I.O."/>
            <person name="Okereke N.R."/>
            <person name="Kolade O."/>
            <person name="Nnabue I."/>
            <person name="Nwadili C.O."/>
            <person name="Hribova E."/>
            <person name="Parker M."/>
            <person name="Nwogha J."/>
            <person name="Shu S."/>
            <person name="Carlson J."/>
            <person name="Kariba R."/>
            <person name="Muthemba S."/>
            <person name="Knop K."/>
            <person name="Barton G.J."/>
            <person name="Sherwood A.V."/>
            <person name="Lopez-Montes A."/>
            <person name="Asiedu R."/>
            <person name="Jamnadass R."/>
            <person name="Muchugi A."/>
            <person name="Goodstein D."/>
            <person name="Egesi C.N."/>
            <person name="Featherston J."/>
            <person name="Asfaw A."/>
            <person name="Simpson G.G."/>
            <person name="Dolezel J."/>
            <person name="Hendre P.S."/>
            <person name="Van Deynze A."/>
            <person name="Kumar P.L."/>
            <person name="Obidiegwu J.E."/>
            <person name="Bhattacharjee R."/>
            <person name="Rokhsar D.S."/>
        </authorList>
    </citation>
    <scope>NUCLEOTIDE SEQUENCE [LARGE SCALE GENOMIC DNA]</scope>
    <source>
        <strain evidence="2">cv. TDa95/00328</strain>
    </source>
</reference>
<accession>A0ACB7W9U4</accession>
<protein>
    <submittedName>
        <fullName evidence="1">Uncharacterized protein</fullName>
    </submittedName>
</protein>
<dbReference type="EMBL" id="CM037014">
    <property type="protein sequence ID" value="KAH7684790.1"/>
    <property type="molecule type" value="Genomic_DNA"/>
</dbReference>
<proteinExistence type="predicted"/>
<evidence type="ECO:0000313" key="2">
    <source>
        <dbReference type="Proteomes" id="UP000827976"/>
    </source>
</evidence>
<sequence length="423" mass="48035">MLICGHPLPQHPLESRPPYLRLMVCLHTNSMTGRNLFPAAILICIFLFIGGAFVSLDFKEKLPALETAGSTQSVLSEPCKNECKSSGGESLPRGIVTRTSDLEMQSLGGSPRSLKKKGKTTQKSLLAIAVGVKQKKVVNQIVQKFSSNNFVIMLFHYDGIVDGWKDMPWSGSALHVSAINQTKWWFAKRFLHPDIVTEYKYIFLWDEDLGVDHFHPGRYLSIIEKEGLEISQPALDTSKSQVHHRITARWRKGNVHRRIYNYHGGGQSCDENSIYPPCTGWVEMMAPVFSRAAWHCVWYMIQNDLIHAWGLDMQLGYCAQGDRSKNVGVVDSEYIVHKAIPTLGSYDDEKATGETSNNLTQIKTEKSKAEVRAGSHASSDRSAVRYRSYRELEIFRRRWNQAVEEDKCWIDPYRKPKKKANNN</sequence>
<gene>
    <name evidence="1" type="ORF">IHE45_04G001100</name>
</gene>
<name>A0ACB7W9U4_DIOAL</name>
<evidence type="ECO:0000313" key="1">
    <source>
        <dbReference type="EMBL" id="KAH7684790.1"/>
    </source>
</evidence>
<organism evidence="1 2">
    <name type="scientific">Dioscorea alata</name>
    <name type="common">Purple yam</name>
    <dbReference type="NCBI Taxonomy" id="55571"/>
    <lineage>
        <taxon>Eukaryota</taxon>
        <taxon>Viridiplantae</taxon>
        <taxon>Streptophyta</taxon>
        <taxon>Embryophyta</taxon>
        <taxon>Tracheophyta</taxon>
        <taxon>Spermatophyta</taxon>
        <taxon>Magnoliopsida</taxon>
        <taxon>Liliopsida</taxon>
        <taxon>Dioscoreales</taxon>
        <taxon>Dioscoreaceae</taxon>
        <taxon>Dioscorea</taxon>
    </lineage>
</organism>
<dbReference type="Proteomes" id="UP000827976">
    <property type="component" value="Chromosome 4"/>
</dbReference>
<comment type="caution">
    <text evidence="1">The sequence shown here is derived from an EMBL/GenBank/DDBJ whole genome shotgun (WGS) entry which is preliminary data.</text>
</comment>